<dbReference type="GO" id="GO:0005576">
    <property type="term" value="C:extracellular region"/>
    <property type="evidence" value="ECO:0007669"/>
    <property type="project" value="UniProtKB-SubCell"/>
</dbReference>
<dbReference type="Gene3D" id="2.60.120.260">
    <property type="entry name" value="Galactose-binding domain-like"/>
    <property type="match status" value="1"/>
</dbReference>
<dbReference type="InterPro" id="IPR006585">
    <property type="entry name" value="FTP1"/>
</dbReference>
<keyword evidence="8" id="KW-0106">Calcium</keyword>
<evidence type="ECO:0000256" key="1">
    <source>
        <dbReference type="ARBA" id="ARBA00002219"/>
    </source>
</evidence>
<dbReference type="Proteomes" id="UP001557470">
    <property type="component" value="Unassembled WGS sequence"/>
</dbReference>
<dbReference type="GO" id="GO:0010185">
    <property type="term" value="P:regulation of cellular defense response"/>
    <property type="evidence" value="ECO:0007669"/>
    <property type="project" value="UniProtKB-ARBA"/>
</dbReference>
<reference evidence="11 12" key="1">
    <citation type="submission" date="2024-06" db="EMBL/GenBank/DDBJ databases">
        <authorList>
            <person name="Pan Q."/>
            <person name="Wen M."/>
            <person name="Jouanno E."/>
            <person name="Zahm M."/>
            <person name="Klopp C."/>
            <person name="Cabau C."/>
            <person name="Louis A."/>
            <person name="Berthelot C."/>
            <person name="Parey E."/>
            <person name="Roest Crollius H."/>
            <person name="Montfort J."/>
            <person name="Robinson-Rechavi M."/>
            <person name="Bouchez O."/>
            <person name="Lampietro C."/>
            <person name="Lopez Roques C."/>
            <person name="Donnadieu C."/>
            <person name="Postlethwait J."/>
            <person name="Bobe J."/>
            <person name="Verreycken H."/>
            <person name="Guiguen Y."/>
        </authorList>
    </citation>
    <scope>NUCLEOTIDE SEQUENCE [LARGE SCALE GENOMIC DNA]</scope>
    <source>
        <strain evidence="11">Up_M1</strain>
        <tissue evidence="11">Testis</tissue>
    </source>
</reference>
<dbReference type="PANTHER" id="PTHR45713:SF8">
    <property type="entry name" value="SI:CH211-215K15.4"/>
    <property type="match status" value="1"/>
</dbReference>
<evidence type="ECO:0000313" key="11">
    <source>
        <dbReference type="EMBL" id="KAL0963959.1"/>
    </source>
</evidence>
<evidence type="ECO:0000256" key="6">
    <source>
        <dbReference type="ARBA" id="ARBA00022723"/>
    </source>
</evidence>
<organism evidence="11 12">
    <name type="scientific">Umbra pygmaea</name>
    <name type="common">Eastern mudminnow</name>
    <dbReference type="NCBI Taxonomy" id="75934"/>
    <lineage>
        <taxon>Eukaryota</taxon>
        <taxon>Metazoa</taxon>
        <taxon>Chordata</taxon>
        <taxon>Craniata</taxon>
        <taxon>Vertebrata</taxon>
        <taxon>Euteleostomi</taxon>
        <taxon>Actinopterygii</taxon>
        <taxon>Neopterygii</taxon>
        <taxon>Teleostei</taxon>
        <taxon>Protacanthopterygii</taxon>
        <taxon>Esociformes</taxon>
        <taxon>Umbridae</taxon>
        <taxon>Umbra</taxon>
    </lineage>
</organism>
<sequence length="127" mass="14369">MNGDASNAIDGNYNSDYAYGSCTHTKLQWYPWWRVDLLKQYKIQYVYIYNRGDCCAERLNGAQILIGDSLVNNGNSNPRCAVISSIAAGQGGSFYCYGMTGRYVNVVLPRYDFLTLCEVYVYGYETD</sequence>
<evidence type="ECO:0000256" key="9">
    <source>
        <dbReference type="ARBA" id="ARBA00023157"/>
    </source>
</evidence>
<comment type="subunit">
    <text evidence="4">Homotrimer.</text>
</comment>
<name>A0ABD0VZS7_UMBPY</name>
<keyword evidence="7" id="KW-0430">Lectin</keyword>
<evidence type="ECO:0000313" key="12">
    <source>
        <dbReference type="Proteomes" id="UP001557470"/>
    </source>
</evidence>
<proteinExistence type="inferred from homology"/>
<feature type="domain" description="Fucolectin tachylectin-4 pentraxin-1" evidence="10">
    <location>
        <begin position="1"/>
        <end position="127"/>
    </location>
</feature>
<comment type="caution">
    <text evidence="11">The sequence shown here is derived from an EMBL/GenBank/DDBJ whole genome shotgun (WGS) entry which is preliminary data.</text>
</comment>
<evidence type="ECO:0000256" key="4">
    <source>
        <dbReference type="ARBA" id="ARBA00011233"/>
    </source>
</evidence>
<protein>
    <recommendedName>
        <fullName evidence="10">Fucolectin tachylectin-4 pentraxin-1 domain-containing protein</fullName>
    </recommendedName>
</protein>
<gene>
    <name evidence="11" type="ORF">UPYG_G00315790</name>
</gene>
<keyword evidence="12" id="KW-1185">Reference proteome</keyword>
<evidence type="ECO:0000256" key="7">
    <source>
        <dbReference type="ARBA" id="ARBA00022734"/>
    </source>
</evidence>
<evidence type="ECO:0000256" key="3">
    <source>
        <dbReference type="ARBA" id="ARBA00010147"/>
    </source>
</evidence>
<comment type="function">
    <text evidence="1">Acts as a defensive agent. Recognizes blood group fucosylated oligosaccharides including A, B, H and Lewis B-type antigens. Does not recognize Lewis A antigen and has low affinity for monovalent haptens.</text>
</comment>
<comment type="subcellular location">
    <subcellularLocation>
        <location evidence="2">Secreted</location>
    </subcellularLocation>
</comment>
<dbReference type="InterPro" id="IPR008979">
    <property type="entry name" value="Galactose-bd-like_sf"/>
</dbReference>
<dbReference type="Pfam" id="PF22633">
    <property type="entry name" value="F5_F8_type_C_2"/>
    <property type="match status" value="1"/>
</dbReference>
<evidence type="ECO:0000256" key="5">
    <source>
        <dbReference type="ARBA" id="ARBA00022525"/>
    </source>
</evidence>
<dbReference type="AlphaFoldDB" id="A0ABD0VZS7"/>
<dbReference type="SMART" id="SM00607">
    <property type="entry name" value="FTP"/>
    <property type="match status" value="1"/>
</dbReference>
<evidence type="ECO:0000259" key="10">
    <source>
        <dbReference type="SMART" id="SM00607"/>
    </source>
</evidence>
<keyword evidence="9" id="KW-1015">Disulfide bond</keyword>
<dbReference type="GO" id="GO:0042806">
    <property type="term" value="F:fucose binding"/>
    <property type="evidence" value="ECO:0007669"/>
    <property type="project" value="UniProtKB-ARBA"/>
</dbReference>
<keyword evidence="6" id="KW-0479">Metal-binding</keyword>
<evidence type="ECO:0000256" key="2">
    <source>
        <dbReference type="ARBA" id="ARBA00004613"/>
    </source>
</evidence>
<keyword evidence="5" id="KW-0964">Secreted</keyword>
<dbReference type="EMBL" id="JAGEUA010000010">
    <property type="protein sequence ID" value="KAL0963959.1"/>
    <property type="molecule type" value="Genomic_DNA"/>
</dbReference>
<comment type="similarity">
    <text evidence="3">Belongs to the fucolectin family.</text>
</comment>
<dbReference type="SUPFAM" id="SSF49785">
    <property type="entry name" value="Galactose-binding domain-like"/>
    <property type="match status" value="1"/>
</dbReference>
<accession>A0ABD0VZS7</accession>
<dbReference type="GO" id="GO:0001868">
    <property type="term" value="P:regulation of complement activation, lectin pathway"/>
    <property type="evidence" value="ECO:0007669"/>
    <property type="project" value="UniProtKB-ARBA"/>
</dbReference>
<dbReference type="PANTHER" id="PTHR45713">
    <property type="entry name" value="FTP DOMAIN-CONTAINING PROTEIN"/>
    <property type="match status" value="1"/>
</dbReference>
<evidence type="ECO:0000256" key="8">
    <source>
        <dbReference type="ARBA" id="ARBA00022837"/>
    </source>
</evidence>
<dbReference type="InterPro" id="IPR051941">
    <property type="entry name" value="BG_Antigen-Binding_Lectin"/>
</dbReference>
<dbReference type="GO" id="GO:0046872">
    <property type="term" value="F:metal ion binding"/>
    <property type="evidence" value="ECO:0007669"/>
    <property type="project" value="UniProtKB-KW"/>
</dbReference>